<keyword evidence="4" id="KW-1185">Reference proteome</keyword>
<dbReference type="AlphaFoldDB" id="M2NVM4"/>
<reference evidence="2 4" key="2">
    <citation type="submission" date="2017-02" db="EMBL/GenBank/DDBJ databases">
        <title>Amycolatopsis azurea DSM 43854 draft genome.</title>
        <authorList>
            <person name="Mayilraj S."/>
        </authorList>
    </citation>
    <scope>NUCLEOTIDE SEQUENCE [LARGE SCALE GENOMIC DNA]</scope>
    <source>
        <strain evidence="2 4">DSM 43854</strain>
    </source>
</reference>
<dbReference type="EMBL" id="MUXN01000011">
    <property type="protein sequence ID" value="OOC05726.1"/>
    <property type="molecule type" value="Genomic_DNA"/>
</dbReference>
<reference evidence="1 3" key="1">
    <citation type="submission" date="2012-10" db="EMBL/GenBank/DDBJ databases">
        <title>Genome assembly of Amycolatopsis azurea DSM 43854.</title>
        <authorList>
            <person name="Khatri I."/>
            <person name="Kaur I."/>
            <person name="Subramanian S."/>
            <person name="Mayilraj S."/>
        </authorList>
    </citation>
    <scope>NUCLEOTIDE SEQUENCE [LARGE SCALE GENOMIC DNA]</scope>
    <source>
        <strain evidence="1 3">DSM 43854</strain>
    </source>
</reference>
<name>M2NVM4_9PSEU</name>
<protein>
    <submittedName>
        <fullName evidence="1">Uncharacterized protein</fullName>
    </submittedName>
</protein>
<accession>M2NVM4</accession>
<dbReference type="Proteomes" id="UP000014137">
    <property type="component" value="Unassembled WGS sequence"/>
</dbReference>
<evidence type="ECO:0000313" key="3">
    <source>
        <dbReference type="Proteomes" id="UP000014137"/>
    </source>
</evidence>
<dbReference type="RefSeq" id="WP_005157659.1">
    <property type="nucleotide sequence ID" value="NZ_ANMG01000032.1"/>
</dbReference>
<evidence type="ECO:0000313" key="1">
    <source>
        <dbReference type="EMBL" id="EMD26604.1"/>
    </source>
</evidence>
<evidence type="ECO:0000313" key="4">
    <source>
        <dbReference type="Proteomes" id="UP000188551"/>
    </source>
</evidence>
<dbReference type="OrthoDB" id="4085851at2"/>
<dbReference type="EMBL" id="ANMG01000032">
    <property type="protein sequence ID" value="EMD26604.1"/>
    <property type="molecule type" value="Genomic_DNA"/>
</dbReference>
<dbReference type="Proteomes" id="UP000188551">
    <property type="component" value="Unassembled WGS sequence"/>
</dbReference>
<comment type="caution">
    <text evidence="1">The sequence shown here is derived from an EMBL/GenBank/DDBJ whole genome shotgun (WGS) entry which is preliminary data.</text>
</comment>
<dbReference type="PATRIC" id="fig|1238180.3.peg.3779"/>
<gene>
    <name evidence="2" type="ORF">B0293_15335</name>
    <name evidence="1" type="ORF">C791_3448</name>
</gene>
<organism evidence="1 3">
    <name type="scientific">Amycolatopsis azurea DSM 43854</name>
    <dbReference type="NCBI Taxonomy" id="1238180"/>
    <lineage>
        <taxon>Bacteria</taxon>
        <taxon>Bacillati</taxon>
        <taxon>Actinomycetota</taxon>
        <taxon>Actinomycetes</taxon>
        <taxon>Pseudonocardiales</taxon>
        <taxon>Pseudonocardiaceae</taxon>
        <taxon>Amycolatopsis</taxon>
    </lineage>
</organism>
<evidence type="ECO:0000313" key="2">
    <source>
        <dbReference type="EMBL" id="OOC05726.1"/>
    </source>
</evidence>
<proteinExistence type="predicted"/>
<sequence>MTGGASSYSALVAGSALMGGLGSLFPAGLKLTGDRLEFVFVLPDGRNGRHATEPEPSDHPFVAVKERIRLGADTPAPLPLPRFFLDTDSRWTRLHVELTGTAVRAVIVLPDELTAQSLNAPFLGWWQEQVPGAVRLAVDEIARILARCLHRAGGPDPLIDLELNYVPDRNFEAVFARAHEAVRPFIAPVRPAFKMRWHAVTPAQRKAFTDDLIDVTTTGWWPRRRPTATIMGLEVELPPGLLLRPRAGPGAAK</sequence>